<keyword evidence="2" id="KW-1185">Reference proteome</keyword>
<protein>
    <submittedName>
        <fullName evidence="1">Uncharacterized protein</fullName>
    </submittedName>
</protein>
<name>A0A8C6XQW1_NAJNA</name>
<sequence length="117" mass="13604">MYFHTASGPSRNNARIRYDFALLEAAADLEENSPKSFQEHGTWVGLRPVNRKRPTLEGKQHTDPAKRWVMRVITLFPKVHVSWGMVLPLNKPERQAKISYDCSEEELMATIEQEYCR</sequence>
<dbReference type="Pfam" id="PF26203">
    <property type="entry name" value="Cys1"/>
    <property type="match status" value="1"/>
</dbReference>
<proteinExistence type="predicted"/>
<reference evidence="1" key="1">
    <citation type="submission" date="2025-08" db="UniProtKB">
        <authorList>
            <consortium name="Ensembl"/>
        </authorList>
    </citation>
    <scope>IDENTIFICATION</scope>
</reference>
<evidence type="ECO:0000313" key="1">
    <source>
        <dbReference type="Ensembl" id="ENSNNAP00000018347.1"/>
    </source>
</evidence>
<accession>A0A8C6XQW1</accession>
<organism evidence="1 2">
    <name type="scientific">Naja naja</name>
    <name type="common">Indian cobra</name>
    <dbReference type="NCBI Taxonomy" id="35670"/>
    <lineage>
        <taxon>Eukaryota</taxon>
        <taxon>Metazoa</taxon>
        <taxon>Chordata</taxon>
        <taxon>Craniata</taxon>
        <taxon>Vertebrata</taxon>
        <taxon>Euteleostomi</taxon>
        <taxon>Lepidosauria</taxon>
        <taxon>Squamata</taxon>
        <taxon>Bifurcata</taxon>
        <taxon>Unidentata</taxon>
        <taxon>Episquamata</taxon>
        <taxon>Toxicofera</taxon>
        <taxon>Serpentes</taxon>
        <taxon>Colubroidea</taxon>
        <taxon>Elapidae</taxon>
        <taxon>Elapinae</taxon>
        <taxon>Naja</taxon>
    </lineage>
</organism>
<reference evidence="1" key="2">
    <citation type="submission" date="2025-09" db="UniProtKB">
        <authorList>
            <consortium name="Ensembl"/>
        </authorList>
    </citation>
    <scope>IDENTIFICATION</scope>
</reference>
<dbReference type="InterPro" id="IPR058884">
    <property type="entry name" value="Cys1"/>
</dbReference>
<dbReference type="OrthoDB" id="9950695at2759"/>
<dbReference type="Ensembl" id="ENSNNAT00000019264.1">
    <property type="protein sequence ID" value="ENSNNAP00000018347.1"/>
    <property type="gene ID" value="ENSNNAG00000012268.1"/>
</dbReference>
<dbReference type="Proteomes" id="UP000694559">
    <property type="component" value="Unplaced"/>
</dbReference>
<evidence type="ECO:0000313" key="2">
    <source>
        <dbReference type="Proteomes" id="UP000694559"/>
    </source>
</evidence>
<dbReference type="AlphaFoldDB" id="A0A8C6XQW1"/>